<keyword evidence="1" id="KW-0472">Membrane</keyword>
<proteinExistence type="predicted"/>
<dbReference type="EMBL" id="SMJW01000203">
    <property type="protein sequence ID" value="TDC09087.1"/>
    <property type="molecule type" value="Genomic_DNA"/>
</dbReference>
<keyword evidence="1" id="KW-1133">Transmembrane helix</keyword>
<dbReference type="OrthoDB" id="4201806at2"/>
<gene>
    <name evidence="2" type="ORF">E1284_30080</name>
</gene>
<dbReference type="RefSeq" id="WP_131943537.1">
    <property type="nucleotide sequence ID" value="NZ_BAAAMX010000048.1"/>
</dbReference>
<evidence type="ECO:0000313" key="2">
    <source>
        <dbReference type="EMBL" id="TDC09087.1"/>
    </source>
</evidence>
<dbReference type="AlphaFoldDB" id="A0A4R4NN28"/>
<accession>A0A4R4NN28</accession>
<feature type="transmembrane region" description="Helical" evidence="1">
    <location>
        <begin position="39"/>
        <end position="58"/>
    </location>
</feature>
<name>A0A4R4NN28_9ACTN</name>
<evidence type="ECO:0000313" key="3">
    <source>
        <dbReference type="Proteomes" id="UP000295431"/>
    </source>
</evidence>
<sequence>MVRSSLLHREGILPTDTLISFGTLAVFLLADLLRLAERFPIFHLVTLLVAFLCLYAAAKSGGMAISPPRLEVGRRGVTLSKSEQSVHFPWSQVAEVRILKVPPAQHKGWLVLWQVDGASQPPDHLYLTEWRPDLHAVRLIDLLYLGVPAKAVADAFRACGGERWNDSPHPR</sequence>
<organism evidence="2 3">
    <name type="scientific">Actinomadura bangladeshensis</name>
    <dbReference type="NCBI Taxonomy" id="453573"/>
    <lineage>
        <taxon>Bacteria</taxon>
        <taxon>Bacillati</taxon>
        <taxon>Actinomycetota</taxon>
        <taxon>Actinomycetes</taxon>
        <taxon>Streptosporangiales</taxon>
        <taxon>Thermomonosporaceae</taxon>
        <taxon>Actinomadura</taxon>
    </lineage>
</organism>
<keyword evidence="1" id="KW-0812">Transmembrane</keyword>
<dbReference type="Proteomes" id="UP000295431">
    <property type="component" value="Unassembled WGS sequence"/>
</dbReference>
<keyword evidence="3" id="KW-1185">Reference proteome</keyword>
<protein>
    <recommendedName>
        <fullName evidence="4">PH domain-containing protein</fullName>
    </recommendedName>
</protein>
<feature type="transmembrane region" description="Helical" evidence="1">
    <location>
        <begin position="12"/>
        <end position="33"/>
    </location>
</feature>
<reference evidence="2 3" key="1">
    <citation type="submission" date="2019-03" db="EMBL/GenBank/DDBJ databases">
        <title>Draft genome sequences of novel Actinobacteria.</title>
        <authorList>
            <person name="Sahin N."/>
            <person name="Ay H."/>
            <person name="Saygin H."/>
        </authorList>
    </citation>
    <scope>NUCLEOTIDE SEQUENCE [LARGE SCALE GENOMIC DNA]</scope>
    <source>
        <strain evidence="2 3">DSM 45347</strain>
    </source>
</reference>
<evidence type="ECO:0000256" key="1">
    <source>
        <dbReference type="SAM" id="Phobius"/>
    </source>
</evidence>
<comment type="caution">
    <text evidence="2">The sequence shown here is derived from an EMBL/GenBank/DDBJ whole genome shotgun (WGS) entry which is preliminary data.</text>
</comment>
<evidence type="ECO:0008006" key="4">
    <source>
        <dbReference type="Google" id="ProtNLM"/>
    </source>
</evidence>